<feature type="domain" description="Dinitrogenase iron-molybdenum cofactor biosynthesis" evidence="2">
    <location>
        <begin position="9"/>
        <end position="121"/>
    </location>
</feature>
<reference evidence="3 4" key="1">
    <citation type="submission" date="2018-08" db="EMBL/GenBank/DDBJ databases">
        <title>Genomic Encyclopedia of Type Strains, Phase IV (KMG-IV): sequencing the most valuable type-strain genomes for metagenomic binning, comparative biology and taxonomic classification.</title>
        <authorList>
            <person name="Goeker M."/>
        </authorList>
    </citation>
    <scope>NUCLEOTIDE SEQUENCE [LARGE SCALE GENOMIC DNA]</scope>
    <source>
        <strain evidence="3 4">DSM 23923</strain>
    </source>
</reference>
<dbReference type="Gene3D" id="3.30.420.130">
    <property type="entry name" value="Dinitrogenase iron-molybdenum cofactor biosynthesis domain"/>
    <property type="match status" value="1"/>
</dbReference>
<evidence type="ECO:0000256" key="1">
    <source>
        <dbReference type="SAM" id="MobiDB-lite"/>
    </source>
</evidence>
<dbReference type="EMBL" id="QUMS01000003">
    <property type="protein sequence ID" value="REG07001.1"/>
    <property type="molecule type" value="Genomic_DNA"/>
</dbReference>
<evidence type="ECO:0000313" key="3">
    <source>
        <dbReference type="EMBL" id="REG07001.1"/>
    </source>
</evidence>
<dbReference type="OrthoDB" id="280278at2"/>
<evidence type="ECO:0000313" key="4">
    <source>
        <dbReference type="Proteomes" id="UP000256388"/>
    </source>
</evidence>
<accession>A0A347ZVH3</accession>
<keyword evidence="4" id="KW-1185">Reference proteome</keyword>
<feature type="region of interest" description="Disordered" evidence="1">
    <location>
        <begin position="38"/>
        <end position="72"/>
    </location>
</feature>
<dbReference type="AlphaFoldDB" id="A0A347ZVH3"/>
<dbReference type="PANTHER" id="PTHR33937:SF2">
    <property type="entry name" value="DINITROGENASE IRON-MOLYBDENUM COFACTOR BIOSYNTHESIS DOMAIN-CONTAINING PROTEIN"/>
    <property type="match status" value="1"/>
</dbReference>
<dbReference type="InterPro" id="IPR036105">
    <property type="entry name" value="DiNase_FeMo-co_biosyn_sf"/>
</dbReference>
<feature type="compositionally biased region" description="Basic and acidic residues" evidence="1">
    <location>
        <begin position="38"/>
        <end position="58"/>
    </location>
</feature>
<dbReference type="Proteomes" id="UP000256388">
    <property type="component" value="Unassembled WGS sequence"/>
</dbReference>
<protein>
    <submittedName>
        <fullName evidence="3">Putative Fe-Mo cluster-binding NifX family protein</fullName>
    </submittedName>
</protein>
<gene>
    <name evidence="3" type="ORF">DFR64_2203</name>
</gene>
<proteinExistence type="predicted"/>
<dbReference type="InterPro" id="IPR003731">
    <property type="entry name" value="Di-Nase_FeMo-co_biosynth"/>
</dbReference>
<organism evidence="3 4">
    <name type="scientific">Pelolinea submarina</name>
    <dbReference type="NCBI Taxonomy" id="913107"/>
    <lineage>
        <taxon>Bacteria</taxon>
        <taxon>Bacillati</taxon>
        <taxon>Chloroflexota</taxon>
        <taxon>Anaerolineae</taxon>
        <taxon>Anaerolineales</taxon>
        <taxon>Anaerolineaceae</taxon>
        <taxon>Pelolinea</taxon>
    </lineage>
</organism>
<name>A0A347ZVH3_9CHLR</name>
<comment type="caution">
    <text evidence="3">The sequence shown here is derived from an EMBL/GenBank/DDBJ whole genome shotgun (WGS) entry which is preliminary data.</text>
</comment>
<dbReference type="PANTHER" id="PTHR33937">
    <property type="entry name" value="IRON-MOLYBDENUM PROTEIN-RELATED-RELATED"/>
    <property type="match status" value="1"/>
</dbReference>
<dbReference type="CDD" id="cd00562">
    <property type="entry name" value="NifX_NifB"/>
    <property type="match status" value="1"/>
</dbReference>
<dbReference type="Pfam" id="PF02579">
    <property type="entry name" value="Nitro_FeMo-Co"/>
    <property type="match status" value="1"/>
</dbReference>
<evidence type="ECO:0000259" key="2">
    <source>
        <dbReference type="Pfam" id="PF02579"/>
    </source>
</evidence>
<dbReference type="SUPFAM" id="SSF53146">
    <property type="entry name" value="Nitrogenase accessory factor-like"/>
    <property type="match status" value="1"/>
</dbReference>
<dbReference type="RefSeq" id="WP_116225482.1">
    <property type="nucleotide sequence ID" value="NZ_AP018437.1"/>
</dbReference>
<dbReference type="InterPro" id="IPR051840">
    <property type="entry name" value="NifX/NifY_domain"/>
</dbReference>
<sequence length="134" mass="14496">MKIAFVTDDGESISAHFGRASHYLVVEVADGKETGREMREKLSHNHFHNEDHGHEEHAPGQPHGFDPASQSRHGSMLAAIEDCDVVVCGGMGQGAVYSIQSMGKDLRLTDVSAINEALALLLADNLPNQLNLSH</sequence>